<feature type="non-terminal residue" evidence="1">
    <location>
        <position position="83"/>
    </location>
</feature>
<accession>A0ACB8R3R2</accession>
<dbReference type="Proteomes" id="UP000814033">
    <property type="component" value="Unassembled WGS sequence"/>
</dbReference>
<reference evidence="1" key="1">
    <citation type="submission" date="2021-02" db="EMBL/GenBank/DDBJ databases">
        <authorList>
            <consortium name="DOE Joint Genome Institute"/>
            <person name="Ahrendt S."/>
            <person name="Looney B.P."/>
            <person name="Miyauchi S."/>
            <person name="Morin E."/>
            <person name="Drula E."/>
            <person name="Courty P.E."/>
            <person name="Chicoki N."/>
            <person name="Fauchery L."/>
            <person name="Kohler A."/>
            <person name="Kuo A."/>
            <person name="Labutti K."/>
            <person name="Pangilinan J."/>
            <person name="Lipzen A."/>
            <person name="Riley R."/>
            <person name="Andreopoulos W."/>
            <person name="He G."/>
            <person name="Johnson J."/>
            <person name="Barry K.W."/>
            <person name="Grigoriev I.V."/>
            <person name="Nagy L."/>
            <person name="Hibbett D."/>
            <person name="Henrissat B."/>
            <person name="Matheny P.B."/>
            <person name="Labbe J."/>
            <person name="Martin F."/>
        </authorList>
    </citation>
    <scope>NUCLEOTIDE SEQUENCE</scope>
    <source>
        <strain evidence="1">FP105234-sp</strain>
    </source>
</reference>
<name>A0ACB8R3R2_9AGAM</name>
<evidence type="ECO:0000313" key="2">
    <source>
        <dbReference type="Proteomes" id="UP000814033"/>
    </source>
</evidence>
<protein>
    <submittedName>
        <fullName evidence="1">Uncharacterized protein</fullName>
    </submittedName>
</protein>
<feature type="non-terminal residue" evidence="1">
    <location>
        <position position="1"/>
    </location>
</feature>
<evidence type="ECO:0000313" key="1">
    <source>
        <dbReference type="EMBL" id="KAI0038540.1"/>
    </source>
</evidence>
<comment type="caution">
    <text evidence="1">The sequence shown here is derived from an EMBL/GenBank/DDBJ whole genome shotgun (WGS) entry which is preliminary data.</text>
</comment>
<organism evidence="1 2">
    <name type="scientific">Auriscalpium vulgare</name>
    <dbReference type="NCBI Taxonomy" id="40419"/>
    <lineage>
        <taxon>Eukaryota</taxon>
        <taxon>Fungi</taxon>
        <taxon>Dikarya</taxon>
        <taxon>Basidiomycota</taxon>
        <taxon>Agaricomycotina</taxon>
        <taxon>Agaricomycetes</taxon>
        <taxon>Russulales</taxon>
        <taxon>Auriscalpiaceae</taxon>
        <taxon>Auriscalpium</taxon>
    </lineage>
</organism>
<gene>
    <name evidence="1" type="ORF">FA95DRAFT_1453886</name>
</gene>
<keyword evidence="2" id="KW-1185">Reference proteome</keyword>
<sequence length="83" mass="9213">QYLDKEGKPEVIPENPGIRRFIWEHAQDVHRIIHKVKCSGATFSASKLQVCVPEAVIAGQKCTPLGRVPDDGKVAKLQKWPAP</sequence>
<proteinExistence type="predicted"/>
<dbReference type="EMBL" id="MU276471">
    <property type="protein sequence ID" value="KAI0038540.1"/>
    <property type="molecule type" value="Genomic_DNA"/>
</dbReference>
<reference evidence="1" key="2">
    <citation type="journal article" date="2022" name="New Phytol.">
        <title>Evolutionary transition to the ectomycorrhizal habit in the genomes of a hyperdiverse lineage of mushroom-forming fungi.</title>
        <authorList>
            <person name="Looney B."/>
            <person name="Miyauchi S."/>
            <person name="Morin E."/>
            <person name="Drula E."/>
            <person name="Courty P.E."/>
            <person name="Kohler A."/>
            <person name="Kuo A."/>
            <person name="LaButti K."/>
            <person name="Pangilinan J."/>
            <person name="Lipzen A."/>
            <person name="Riley R."/>
            <person name="Andreopoulos W."/>
            <person name="He G."/>
            <person name="Johnson J."/>
            <person name="Nolan M."/>
            <person name="Tritt A."/>
            <person name="Barry K.W."/>
            <person name="Grigoriev I.V."/>
            <person name="Nagy L.G."/>
            <person name="Hibbett D."/>
            <person name="Henrissat B."/>
            <person name="Matheny P.B."/>
            <person name="Labbe J."/>
            <person name="Martin F.M."/>
        </authorList>
    </citation>
    <scope>NUCLEOTIDE SEQUENCE</scope>
    <source>
        <strain evidence="1">FP105234-sp</strain>
    </source>
</reference>